<feature type="transmembrane region" description="Helical" evidence="25">
    <location>
        <begin position="394"/>
        <end position="415"/>
    </location>
</feature>
<comment type="catalytic activity">
    <reaction evidence="16">
        <text>L-lysyl-L-lysine(out) = L-lysyl-L-lysine(in)</text>
        <dbReference type="Rhea" id="RHEA:79403"/>
        <dbReference type="ChEBI" id="CHEBI:229956"/>
    </reaction>
</comment>
<evidence type="ECO:0000256" key="23">
    <source>
        <dbReference type="ARBA" id="ARBA00045709"/>
    </source>
</evidence>
<comment type="similarity">
    <text evidence="2">Belongs to the major facilitator superfamily.</text>
</comment>
<evidence type="ECO:0000256" key="16">
    <source>
        <dbReference type="ARBA" id="ARBA00044900"/>
    </source>
</evidence>
<comment type="catalytic activity">
    <reaction evidence="15">
        <text>L-arginyl-L-alpha-amino acid(out) = L-arginyl-L-alpha-amino acid(in)</text>
        <dbReference type="Rhea" id="RHEA:79371"/>
        <dbReference type="ChEBI" id="CHEBI:84315"/>
    </reaction>
</comment>
<comment type="catalytic activity">
    <reaction evidence="19">
        <text>L-alanyl-L-lysine(out) = L-alanyl-L-lysine(in)</text>
        <dbReference type="Rhea" id="RHEA:79415"/>
        <dbReference type="ChEBI" id="CHEBI:192470"/>
    </reaction>
</comment>
<protein>
    <recommendedName>
        <fullName evidence="21">Lysosomal dipeptide transporter MFSD1</fullName>
    </recommendedName>
    <alternativeName>
        <fullName evidence="22">Major facilitator superfamily domain-containing protein 1</fullName>
    </alternativeName>
</protein>
<comment type="subcellular location">
    <subcellularLocation>
        <location evidence="1">Lysosome membrane</location>
        <topology evidence="1">Multi-pass membrane protein</topology>
    </subcellularLocation>
</comment>
<feature type="transmembrane region" description="Helical" evidence="25">
    <location>
        <begin position="12"/>
        <end position="34"/>
    </location>
</feature>
<evidence type="ECO:0000256" key="21">
    <source>
        <dbReference type="ARBA" id="ARBA00044985"/>
    </source>
</evidence>
<comment type="catalytic activity">
    <reaction evidence="13">
        <text>L-alpha-aminoacyl-L-lysine(out) = L-alpha-aminoacyl-L-lysine(in)</text>
        <dbReference type="Rhea" id="RHEA:79383"/>
        <dbReference type="ChEBI" id="CHEBI:229966"/>
    </reaction>
</comment>
<dbReference type="RefSeq" id="WP_213161225.1">
    <property type="nucleotide sequence ID" value="NZ_CP058214.1"/>
</dbReference>
<dbReference type="Proteomes" id="UP000593594">
    <property type="component" value="Chromosome"/>
</dbReference>
<dbReference type="Gene3D" id="1.20.1250.20">
    <property type="entry name" value="MFS general substrate transporter like domains"/>
    <property type="match status" value="2"/>
</dbReference>
<dbReference type="InterPro" id="IPR052187">
    <property type="entry name" value="MFSD1"/>
</dbReference>
<evidence type="ECO:0000256" key="19">
    <source>
        <dbReference type="ARBA" id="ARBA00044919"/>
    </source>
</evidence>
<feature type="transmembrane region" description="Helical" evidence="25">
    <location>
        <begin position="138"/>
        <end position="164"/>
    </location>
</feature>
<evidence type="ECO:0000256" key="8">
    <source>
        <dbReference type="ARBA" id="ARBA00044876"/>
    </source>
</evidence>
<comment type="catalytic activity">
    <reaction evidence="12">
        <text>L-lysyl-L-alpha-amino acid(out) = L-lysyl-L-alpha-amino acid(in)</text>
        <dbReference type="Rhea" id="RHEA:79387"/>
        <dbReference type="ChEBI" id="CHEBI:229965"/>
    </reaction>
</comment>
<evidence type="ECO:0000256" key="14">
    <source>
        <dbReference type="ARBA" id="ARBA00044898"/>
    </source>
</evidence>
<evidence type="ECO:0000256" key="3">
    <source>
        <dbReference type="ARBA" id="ARBA00022448"/>
    </source>
</evidence>
<name>A0A7S8C5N2_9HYPH</name>
<dbReference type="PANTHER" id="PTHR23512">
    <property type="entry name" value="MAJOR FACILITATOR SUPERFAMILY DOMAIN-CONTAINING PROTEIN 1"/>
    <property type="match status" value="1"/>
</dbReference>
<evidence type="ECO:0000256" key="5">
    <source>
        <dbReference type="ARBA" id="ARBA00022989"/>
    </source>
</evidence>
<dbReference type="InterPro" id="IPR036259">
    <property type="entry name" value="MFS_trans_sf"/>
</dbReference>
<comment type="catalytic activity">
    <reaction evidence="18">
        <text>L-histidyl-L-alpha-amino acid(out) = L-histidyl-L-alpha-amino acid(in)</text>
        <dbReference type="Rhea" id="RHEA:79379"/>
        <dbReference type="ChEBI" id="CHEBI:229964"/>
    </reaction>
</comment>
<evidence type="ECO:0000256" key="13">
    <source>
        <dbReference type="ARBA" id="ARBA00044893"/>
    </source>
</evidence>
<evidence type="ECO:0000259" key="26">
    <source>
        <dbReference type="PROSITE" id="PS50850"/>
    </source>
</evidence>
<evidence type="ECO:0000256" key="6">
    <source>
        <dbReference type="ARBA" id="ARBA00023136"/>
    </source>
</evidence>
<comment type="subunit">
    <text evidence="24">Homodimer. Interacts with lysosomal protein GLMP (via lumenal domain); the interaction starts while both proteins are still in the endoplasmic reticulum and is required for stabilization of MFSD1 in lysosomes but has no direct effect on its targeting to lysosomes or transporter activity.</text>
</comment>
<evidence type="ECO:0000256" key="24">
    <source>
        <dbReference type="ARBA" id="ARBA00046376"/>
    </source>
</evidence>
<reference evidence="27 28" key="1">
    <citation type="submission" date="2020-06" db="EMBL/GenBank/DDBJ databases">
        <title>Genome sequence of 2 isolates from Red Sea Mangroves.</title>
        <authorList>
            <person name="Sefrji F."/>
            <person name="Michoud G."/>
            <person name="Merlino G."/>
            <person name="Daffonchio D."/>
        </authorList>
    </citation>
    <scope>NUCLEOTIDE SEQUENCE [LARGE SCALE GENOMIC DNA]</scope>
    <source>
        <strain evidence="27 28">R1DC25</strain>
    </source>
</reference>
<evidence type="ECO:0000256" key="12">
    <source>
        <dbReference type="ARBA" id="ARBA00044891"/>
    </source>
</evidence>
<feature type="transmembrane region" description="Helical" evidence="25">
    <location>
        <begin position="224"/>
        <end position="249"/>
    </location>
</feature>
<comment type="catalytic activity">
    <reaction evidence="17">
        <text>L-arginyl-glycine(out) = L-arginyl-glycine(in)</text>
        <dbReference type="Rhea" id="RHEA:79391"/>
        <dbReference type="ChEBI" id="CHEBI:229955"/>
    </reaction>
</comment>
<feature type="transmembrane region" description="Helical" evidence="25">
    <location>
        <begin position="170"/>
        <end position="191"/>
    </location>
</feature>
<keyword evidence="6 25" id="KW-0472">Membrane</keyword>
<feature type="transmembrane region" description="Helical" evidence="25">
    <location>
        <begin position="108"/>
        <end position="126"/>
    </location>
</feature>
<evidence type="ECO:0000256" key="2">
    <source>
        <dbReference type="ARBA" id="ARBA00008335"/>
    </source>
</evidence>
<dbReference type="GO" id="GO:0005765">
    <property type="term" value="C:lysosomal membrane"/>
    <property type="evidence" value="ECO:0007669"/>
    <property type="project" value="UniProtKB-SubCell"/>
</dbReference>
<keyword evidence="7" id="KW-0458">Lysosome</keyword>
<comment type="catalytic activity">
    <reaction evidence="10">
        <text>L-alpha-aminoacyl-L-arginine(out) = L-alpha-aminoacyl-L-arginine(in)</text>
        <dbReference type="Rhea" id="RHEA:79367"/>
        <dbReference type="ChEBI" id="CHEBI:229968"/>
    </reaction>
</comment>
<feature type="transmembrane region" description="Helical" evidence="25">
    <location>
        <begin position="291"/>
        <end position="308"/>
    </location>
</feature>
<feature type="transmembrane region" description="Helical" evidence="25">
    <location>
        <begin position="46"/>
        <end position="66"/>
    </location>
</feature>
<sequence length="430" mass="44473">MREGQGVKAYGAKAWTIWTLGALAFGYAFFQRVAPSVMVSDLMRDFAVGAAVLGNLSALYFYPYVVLQVPLGILTDRIGARIVLSGAMALAAAGTLIFGTAGGIGEAYVGRFLVGMGSAACFIATLSLSSRWFPPHRFAFLAGMCMFFAMAAGVGGQAPLAALIEVTGWRAAMVGSACFAGALALVAAIVVRNRPPDAPPARSAATDWAGLGRDLKLIFLNGEVWLIALVATALSGVMLAFGGLWGVPYMMVRYDLARPEAAALVSLILVGWALGAPFGGWLSDAVKRRKAPLVATSAASCLLAVLLFHGPPLPLVACAVLIVVLGLVGGSMVSTYALAREVTPPGTHATVTGLVNAMTVAAGAVLQPAVGFLLDLNWAGGMAEGARIYAQATYETAFLSIVGWAAMGLVASLFLRETYCRPMVTEAAAG</sequence>
<keyword evidence="28" id="KW-1185">Reference proteome</keyword>
<dbReference type="AlphaFoldDB" id="A0A7S8C5N2"/>
<evidence type="ECO:0000313" key="28">
    <source>
        <dbReference type="Proteomes" id="UP000593594"/>
    </source>
</evidence>
<proteinExistence type="inferred from homology"/>
<comment type="catalytic activity">
    <reaction evidence="9">
        <text>L-histidyl-glycine(out) = L-histidyl-glycine(in)</text>
        <dbReference type="Rhea" id="RHEA:79395"/>
        <dbReference type="ChEBI" id="CHEBI:229957"/>
    </reaction>
</comment>
<evidence type="ECO:0000313" key="27">
    <source>
        <dbReference type="EMBL" id="QPC43862.1"/>
    </source>
</evidence>
<comment type="catalytic activity">
    <reaction evidence="8">
        <text>L-lysyl-L-alanine(out) = L-lysyl-L-alanine(in)</text>
        <dbReference type="Rhea" id="RHEA:79399"/>
        <dbReference type="ChEBI" id="CHEBI:229954"/>
    </reaction>
</comment>
<organism evidence="27 28">
    <name type="scientific">Kaustia mangrovi</name>
    <dbReference type="NCBI Taxonomy" id="2593653"/>
    <lineage>
        <taxon>Bacteria</taxon>
        <taxon>Pseudomonadati</taxon>
        <taxon>Pseudomonadota</taxon>
        <taxon>Alphaproteobacteria</taxon>
        <taxon>Hyphomicrobiales</taxon>
        <taxon>Parvibaculaceae</taxon>
        <taxon>Kaustia</taxon>
    </lineage>
</organism>
<evidence type="ECO:0000256" key="1">
    <source>
        <dbReference type="ARBA" id="ARBA00004155"/>
    </source>
</evidence>
<comment type="catalytic activity">
    <reaction evidence="20">
        <text>L-lysyl-glycine(out) = L-lysyl-glycine(in)</text>
        <dbReference type="Rhea" id="RHEA:79407"/>
        <dbReference type="ChEBI" id="CHEBI:191202"/>
    </reaction>
</comment>
<dbReference type="InterPro" id="IPR011701">
    <property type="entry name" value="MFS"/>
</dbReference>
<evidence type="ECO:0000256" key="11">
    <source>
        <dbReference type="ARBA" id="ARBA00044884"/>
    </source>
</evidence>
<evidence type="ECO:0000256" key="22">
    <source>
        <dbReference type="ARBA" id="ARBA00045018"/>
    </source>
</evidence>
<dbReference type="InterPro" id="IPR020846">
    <property type="entry name" value="MFS_dom"/>
</dbReference>
<dbReference type="KEGG" id="kmn:HW532_14900"/>
<dbReference type="GO" id="GO:0022857">
    <property type="term" value="F:transmembrane transporter activity"/>
    <property type="evidence" value="ECO:0007669"/>
    <property type="project" value="InterPro"/>
</dbReference>
<keyword evidence="4 25" id="KW-0812">Transmembrane</keyword>
<dbReference type="PANTHER" id="PTHR23512:SF3">
    <property type="entry name" value="MAJOR FACILITATOR SUPERFAMILY DOMAIN-CONTAINING PROTEIN 1"/>
    <property type="match status" value="1"/>
</dbReference>
<feature type="domain" description="Major facilitator superfamily (MFS) profile" evidence="26">
    <location>
        <begin position="14"/>
        <end position="420"/>
    </location>
</feature>
<comment type="catalytic activity">
    <reaction evidence="14">
        <text>L-aspartyl-L-lysine(out) = L-aspartyl-L-lysine(in)</text>
        <dbReference type="Rhea" id="RHEA:79411"/>
        <dbReference type="ChEBI" id="CHEBI:229953"/>
    </reaction>
</comment>
<feature type="transmembrane region" description="Helical" evidence="25">
    <location>
        <begin position="314"/>
        <end position="339"/>
    </location>
</feature>
<comment type="function">
    <text evidence="23">Lysosomal dipeptide uniporter that selectively exports lysine, arginine or histidine-containing dipeptides with a net positive charge from the lysosome lumen into the cytosol. Could play a role in a specific type of protein O-glycosylation indirectly regulating macrophages migration and tissue invasion. Also essential for liver homeostasis.</text>
</comment>
<feature type="transmembrane region" description="Helical" evidence="25">
    <location>
        <begin position="351"/>
        <end position="374"/>
    </location>
</feature>
<keyword evidence="5 25" id="KW-1133">Transmembrane helix</keyword>
<feature type="transmembrane region" description="Helical" evidence="25">
    <location>
        <begin position="78"/>
        <end position="102"/>
    </location>
</feature>
<dbReference type="SUPFAM" id="SSF103473">
    <property type="entry name" value="MFS general substrate transporter"/>
    <property type="match status" value="1"/>
</dbReference>
<comment type="catalytic activity">
    <reaction evidence="11">
        <text>L-alpha-aminoacyl-L-histidine(out) = L-alpha-aminoacyl-L-histidine(in)</text>
        <dbReference type="Rhea" id="RHEA:79375"/>
        <dbReference type="ChEBI" id="CHEBI:229967"/>
    </reaction>
</comment>
<evidence type="ECO:0000256" key="10">
    <source>
        <dbReference type="ARBA" id="ARBA00044881"/>
    </source>
</evidence>
<dbReference type="EMBL" id="CP058214">
    <property type="protein sequence ID" value="QPC43862.1"/>
    <property type="molecule type" value="Genomic_DNA"/>
</dbReference>
<evidence type="ECO:0000256" key="20">
    <source>
        <dbReference type="ARBA" id="ARBA00044924"/>
    </source>
</evidence>
<evidence type="ECO:0000256" key="17">
    <source>
        <dbReference type="ARBA" id="ARBA00044903"/>
    </source>
</evidence>
<dbReference type="Pfam" id="PF07690">
    <property type="entry name" value="MFS_1"/>
    <property type="match status" value="1"/>
</dbReference>
<evidence type="ECO:0000256" key="9">
    <source>
        <dbReference type="ARBA" id="ARBA00044878"/>
    </source>
</evidence>
<evidence type="ECO:0000256" key="4">
    <source>
        <dbReference type="ARBA" id="ARBA00022692"/>
    </source>
</evidence>
<evidence type="ECO:0000256" key="15">
    <source>
        <dbReference type="ARBA" id="ARBA00044899"/>
    </source>
</evidence>
<evidence type="ECO:0000256" key="25">
    <source>
        <dbReference type="SAM" id="Phobius"/>
    </source>
</evidence>
<evidence type="ECO:0000256" key="7">
    <source>
        <dbReference type="ARBA" id="ARBA00023228"/>
    </source>
</evidence>
<accession>A0A7S8C5N2</accession>
<gene>
    <name evidence="27" type="ORF">HW532_14900</name>
</gene>
<feature type="transmembrane region" description="Helical" evidence="25">
    <location>
        <begin position="261"/>
        <end position="279"/>
    </location>
</feature>
<dbReference type="PROSITE" id="PS50850">
    <property type="entry name" value="MFS"/>
    <property type="match status" value="1"/>
</dbReference>
<keyword evidence="3" id="KW-0813">Transport</keyword>
<evidence type="ECO:0000256" key="18">
    <source>
        <dbReference type="ARBA" id="ARBA00044912"/>
    </source>
</evidence>